<dbReference type="InterPro" id="IPR038522">
    <property type="entry name" value="T4/T6SS_DotU_sf"/>
</dbReference>
<reference evidence="3 4" key="1">
    <citation type="submission" date="2020-07" db="EMBL/GenBank/DDBJ databases">
        <title>Genomic Encyclopedia of Type Strains, Phase IV (KMG-IV): sequencing the most valuable type-strain genomes for metagenomic binning, comparative biology and taxonomic classification.</title>
        <authorList>
            <person name="Goeker M."/>
        </authorList>
    </citation>
    <scope>NUCLEOTIDE SEQUENCE [LARGE SCALE GENOMIC DNA]</scope>
    <source>
        <strain evidence="3 4">DSM 17721</strain>
    </source>
</reference>
<comment type="caution">
    <text evidence="3">The sequence shown here is derived from an EMBL/GenBank/DDBJ whole genome shotgun (WGS) entry which is preliminary data.</text>
</comment>
<dbReference type="PANTHER" id="PTHR38033:SF1">
    <property type="entry name" value="DOTU FAMILY TYPE IV_VI SECRETION SYSTEM PROTEIN"/>
    <property type="match status" value="1"/>
</dbReference>
<sequence>MNESNHSASPARKPNPTAVRLIDCFMEIIAYTLYRVDCGSGGQTDFQTVQADYDALLKRSGRYAQQAKISSSDWKKACFPVCAWVDEQIMCSDWPEKGQWQQNQLQLKFFQTTMAGQEFFSRLEKLKETDREIREVFTYCLALGYKGRYYTDDDQMQLSEIKVENLLKYFSEDQEMNLPESLFPEAYQDRAGAGKSFSGRQGLWQAVLFFALPPVAVIGAYVFYYESLGRLVEKLF</sequence>
<dbReference type="Proteomes" id="UP000525298">
    <property type="component" value="Unassembled WGS sequence"/>
</dbReference>
<dbReference type="InterPro" id="IPR017732">
    <property type="entry name" value="T4/T6SS_DotU"/>
</dbReference>
<dbReference type="Pfam" id="PF09850">
    <property type="entry name" value="DotU"/>
    <property type="match status" value="1"/>
</dbReference>
<feature type="domain" description="Type IV / VI secretion system DotU" evidence="2">
    <location>
        <begin position="21"/>
        <end position="224"/>
    </location>
</feature>
<keyword evidence="4" id="KW-1185">Reference proteome</keyword>
<feature type="transmembrane region" description="Helical" evidence="1">
    <location>
        <begin position="203"/>
        <end position="224"/>
    </location>
</feature>
<keyword evidence="1" id="KW-0812">Transmembrane</keyword>
<dbReference type="PANTHER" id="PTHR38033">
    <property type="entry name" value="MEMBRANE PROTEIN-RELATED"/>
    <property type="match status" value="1"/>
</dbReference>
<accession>A0A7W0HJK2</accession>
<proteinExistence type="predicted"/>
<keyword evidence="1" id="KW-1133">Transmembrane helix</keyword>
<gene>
    <name evidence="3" type="ORF">HNR65_000569</name>
</gene>
<evidence type="ECO:0000313" key="4">
    <source>
        <dbReference type="Proteomes" id="UP000525298"/>
    </source>
</evidence>
<dbReference type="RefSeq" id="WP_181549911.1">
    <property type="nucleotide sequence ID" value="NZ_JACDUS010000001.1"/>
</dbReference>
<dbReference type="AlphaFoldDB" id="A0A7W0HJK2"/>
<dbReference type="EMBL" id="JACDUS010000001">
    <property type="protein sequence ID" value="MBA2880262.1"/>
    <property type="molecule type" value="Genomic_DNA"/>
</dbReference>
<organism evidence="3 4">
    <name type="scientific">Desulfosalsimonas propionicica</name>
    <dbReference type="NCBI Taxonomy" id="332175"/>
    <lineage>
        <taxon>Bacteria</taxon>
        <taxon>Pseudomonadati</taxon>
        <taxon>Thermodesulfobacteriota</taxon>
        <taxon>Desulfobacteria</taxon>
        <taxon>Desulfobacterales</taxon>
        <taxon>Desulfosalsimonadaceae</taxon>
        <taxon>Desulfosalsimonas</taxon>
    </lineage>
</organism>
<evidence type="ECO:0000256" key="1">
    <source>
        <dbReference type="SAM" id="Phobius"/>
    </source>
</evidence>
<keyword evidence="1" id="KW-0472">Membrane</keyword>
<evidence type="ECO:0000259" key="2">
    <source>
        <dbReference type="Pfam" id="PF09850"/>
    </source>
</evidence>
<name>A0A7W0HJK2_9BACT</name>
<dbReference type="NCBIfam" id="TIGR03349">
    <property type="entry name" value="IV_VI_DotU"/>
    <property type="match status" value="1"/>
</dbReference>
<evidence type="ECO:0000313" key="3">
    <source>
        <dbReference type="EMBL" id="MBA2880262.1"/>
    </source>
</evidence>
<protein>
    <submittedName>
        <fullName evidence="3">Type VI secretion system protein ImpK</fullName>
    </submittedName>
</protein>
<dbReference type="Gene3D" id="1.25.40.590">
    <property type="entry name" value="Type IV / VI secretion system, DotU"/>
    <property type="match status" value="1"/>
</dbReference>